<comment type="caution">
    <text evidence="1">The sequence shown here is derived from an EMBL/GenBank/DDBJ whole genome shotgun (WGS) entry which is preliminary data.</text>
</comment>
<evidence type="ECO:0000313" key="2">
    <source>
        <dbReference type="Proteomes" id="UP001472677"/>
    </source>
</evidence>
<organism evidence="1 2">
    <name type="scientific">Hibiscus sabdariffa</name>
    <name type="common">roselle</name>
    <dbReference type="NCBI Taxonomy" id="183260"/>
    <lineage>
        <taxon>Eukaryota</taxon>
        <taxon>Viridiplantae</taxon>
        <taxon>Streptophyta</taxon>
        <taxon>Embryophyta</taxon>
        <taxon>Tracheophyta</taxon>
        <taxon>Spermatophyta</taxon>
        <taxon>Magnoliopsida</taxon>
        <taxon>eudicotyledons</taxon>
        <taxon>Gunneridae</taxon>
        <taxon>Pentapetalae</taxon>
        <taxon>rosids</taxon>
        <taxon>malvids</taxon>
        <taxon>Malvales</taxon>
        <taxon>Malvaceae</taxon>
        <taxon>Malvoideae</taxon>
        <taxon>Hibiscus</taxon>
    </lineage>
</organism>
<dbReference type="PANTHER" id="PTHR47924:SF157">
    <property type="entry name" value="PENTACOTRIPEPTIDE-REPEAT REGION OF PRORP DOMAIN-CONTAINING PROTEIN"/>
    <property type="match status" value="1"/>
</dbReference>
<keyword evidence="2" id="KW-1185">Reference proteome</keyword>
<gene>
    <name evidence="1" type="ORF">V6N12_037456</name>
</gene>
<accession>A0ABR2AUP3</accession>
<sequence>MDVKKLAEHSSTSMEVSLLQYISILRFTLSITMEVMQRQGLGRRALQEFDSMIRALVSVFNVWLACRCSGLVKEGERHFYSIGHKYGLQPGLEHYACLMGKPDRWDHNQAEPKPASCFKLKLARLEFDHI</sequence>
<dbReference type="EMBL" id="JBBPBM010000304">
    <property type="protein sequence ID" value="KAK8497585.1"/>
    <property type="molecule type" value="Genomic_DNA"/>
</dbReference>
<reference evidence="1 2" key="1">
    <citation type="journal article" date="2024" name="G3 (Bethesda)">
        <title>Genome assembly of Hibiscus sabdariffa L. provides insights into metabolisms of medicinal natural products.</title>
        <authorList>
            <person name="Kim T."/>
        </authorList>
    </citation>
    <scope>NUCLEOTIDE SEQUENCE [LARGE SCALE GENOMIC DNA]</scope>
    <source>
        <strain evidence="1">TK-2024</strain>
        <tissue evidence="1">Old leaves</tissue>
    </source>
</reference>
<evidence type="ECO:0000313" key="1">
    <source>
        <dbReference type="EMBL" id="KAK8497585.1"/>
    </source>
</evidence>
<proteinExistence type="predicted"/>
<protein>
    <submittedName>
        <fullName evidence="1">Uncharacterized protein</fullName>
    </submittedName>
</protein>
<name>A0ABR2AUP3_9ROSI</name>
<dbReference type="PANTHER" id="PTHR47924">
    <property type="entry name" value="PENTATRICOPEPTIDE REPEAT-CONTAINING PROTEIN"/>
    <property type="match status" value="1"/>
</dbReference>
<dbReference type="Proteomes" id="UP001472677">
    <property type="component" value="Unassembled WGS sequence"/>
</dbReference>